<dbReference type="SMART" id="SM00388">
    <property type="entry name" value="HisKA"/>
    <property type="match status" value="1"/>
</dbReference>
<protein>
    <recommendedName>
        <fullName evidence="2">histidine kinase</fullName>
        <ecNumber evidence="2">2.7.13.3</ecNumber>
    </recommendedName>
</protein>
<evidence type="ECO:0000256" key="8">
    <source>
        <dbReference type="ARBA" id="ARBA00023012"/>
    </source>
</evidence>
<dbReference type="PROSITE" id="PS00041">
    <property type="entry name" value="HTH_ARAC_FAMILY_1"/>
    <property type="match status" value="1"/>
</dbReference>
<dbReference type="PROSITE" id="PS01124">
    <property type="entry name" value="HTH_ARAC_FAMILY_2"/>
    <property type="match status" value="1"/>
</dbReference>
<accession>A0A176T914</accession>
<dbReference type="Gene3D" id="2.130.10.10">
    <property type="entry name" value="YVTN repeat-like/Quinoprotein amine dehydrogenase"/>
    <property type="match status" value="4"/>
</dbReference>
<dbReference type="InterPro" id="IPR001789">
    <property type="entry name" value="Sig_transdc_resp-reg_receiver"/>
</dbReference>
<evidence type="ECO:0000256" key="7">
    <source>
        <dbReference type="ARBA" id="ARBA00022840"/>
    </source>
</evidence>
<keyword evidence="5" id="KW-0547">Nucleotide-binding</keyword>
<dbReference type="InterPro" id="IPR009057">
    <property type="entry name" value="Homeodomain-like_sf"/>
</dbReference>
<feature type="domain" description="HTH araC/xylS-type" evidence="14">
    <location>
        <begin position="1241"/>
        <end position="1340"/>
    </location>
</feature>
<feature type="domain" description="Histidine kinase" evidence="15">
    <location>
        <begin position="839"/>
        <end position="1057"/>
    </location>
</feature>
<dbReference type="InterPro" id="IPR011006">
    <property type="entry name" value="CheY-like_superfamily"/>
</dbReference>
<dbReference type="SUPFAM" id="SSF47384">
    <property type="entry name" value="Homodimeric domain of signal transducing histidine kinase"/>
    <property type="match status" value="1"/>
</dbReference>
<dbReference type="SMART" id="SM00342">
    <property type="entry name" value="HTH_ARAC"/>
    <property type="match status" value="1"/>
</dbReference>
<dbReference type="FunFam" id="3.30.565.10:FF:000037">
    <property type="entry name" value="Hybrid sensor histidine kinase/response regulator"/>
    <property type="match status" value="1"/>
</dbReference>
<dbReference type="EMBL" id="LVWE01000050">
    <property type="protein sequence ID" value="OAD44377.1"/>
    <property type="molecule type" value="Genomic_DNA"/>
</dbReference>
<keyword evidence="13" id="KW-0472">Membrane</keyword>
<dbReference type="Gene3D" id="2.60.40.10">
    <property type="entry name" value="Immunoglobulins"/>
    <property type="match status" value="1"/>
</dbReference>
<organism evidence="17 18">
    <name type="scientific">Polaribacter atrinae</name>
    <dbReference type="NCBI Taxonomy" id="1333662"/>
    <lineage>
        <taxon>Bacteria</taxon>
        <taxon>Pseudomonadati</taxon>
        <taxon>Bacteroidota</taxon>
        <taxon>Flavobacteriia</taxon>
        <taxon>Flavobacteriales</taxon>
        <taxon>Flavobacteriaceae</taxon>
    </lineage>
</organism>
<name>A0A176T914_9FLAO</name>
<evidence type="ECO:0000256" key="11">
    <source>
        <dbReference type="ARBA" id="ARBA00023163"/>
    </source>
</evidence>
<sequence length="1340" mass="154385">MKKKSNNTILKNRKIFLSLFLITTFFYKICGQTQPIFQKIDEAQGLSSSRITGIIKESNGFIWISTQNGLNRFDGFSVKIYNKQNSNIESNDISSLYLDSKNRIWLTTYGSGLNLYDKKNDKFISFKNSLRDDSSVISNRVNTIIEDTKGHFWIGTEKGLCLFDYDLKKFVSYAHPQKKQLNITSIYQDKKGNLWLGTFANGLLLFNTKDNEFKTLNNETEQITSAINVITELNPDAILLGTKGSGLLTVDLKTQKVADFFYNNLALSNKVKIIRSLKKDNKNNLWIGTDGYGLFELQYPNSKEPIVKNYMFNSQLSSSLAGNAIYVISDDGDSNIWIGTAWNGISVLDKKNQTEIMVSDFVGLNPNPVLSIFQNDTKIFLGLDGNGLNVYNKKTKKIQLYDKDKIKAKYIQKIIQTKDNNIWIGTFDNGLIKFNEKSEKVIKYTNHFNDNQSLSFDDVRDIIEDEKNNLWIATWGGGLNYLDVTNGKFSRFKLPNNNIVSILKDKNKIWVASFGGGLNLFDSTTKNIKTFSYKELDSTTISSNNLFSILKDTKGYLWIGTSGEGVNRMNLKTNKVERFQNLENIKYRTITSIIEDNESNIWFGTKKGIIKYSYFTNTFTTYNNLSGDFHINSTFKDQVGFLYFGGINGVLKFDPKAVTNTDLQPKVSIRNFKIFNKEATIGDKGILDRNIVMTKEITLEHFQNVITFEFSALKFPTAKNCEYAIKMENFDTDWRAIGKDRTATYTNLSPGDYIFKVKSKEVSANWGDSFTSLQITIQKPYWLTWWAFTLYFLLFLIFIYFIRKYIIAWGKLKSSLELEKLTHEKDNELYNAKQQFFTNISHEIRTPVTLILSSINRLFDNDKTKDNKQIKAAHTISRNSNLLLRLVNELLDVRKLETNDIALNVSKGEFVGFAKEIYLSFSDIASDRNIKYRFKTDESTIYLWFDNNQLEKVIFNLLSNAFKFTNDNGEIDFNIETNDKEVIFIVKDTGIGLSVDDKEKIFNRFYQVKYTHTKNNKGFGLGLSIVKDVIKLHKGEISVSSEFKKGSSFEVKLLKGNNHFKDSLEVEENNLFEENAVEKIQKKILDRKDKKETILIVEDHEEIQESLKELLENENYAVIQAFNGLEGLRLATTTTPDLIISDVMMPEMDGLELSKKIKRNSTKSHIPIIILTARTSTKDKMEGYETGADEYIIKPYNEEFLINRIKNLLESRKLLKQKFNNTTLLNPKEITVNSKDQIFLEKLYKSLEENLQSNNLKAQIISKNLNMSHSSMYKKIKSLTGLTYMEFIRDYRLSIAKQLIEEMGYSVSDACYKVGYSDRKYFSKLFKNKFKQNPSYYLKS</sequence>
<keyword evidence="13" id="KW-0812">Transmembrane</keyword>
<dbReference type="InterPro" id="IPR003661">
    <property type="entry name" value="HisK_dim/P_dom"/>
</dbReference>
<keyword evidence="4" id="KW-0808">Transferase</keyword>
<dbReference type="InterPro" id="IPR018062">
    <property type="entry name" value="HTH_AraC-typ_CS"/>
</dbReference>
<keyword evidence="18" id="KW-1185">Reference proteome</keyword>
<dbReference type="Pfam" id="PF07495">
    <property type="entry name" value="Y_Y_Y"/>
    <property type="match status" value="1"/>
</dbReference>
<evidence type="ECO:0000256" key="2">
    <source>
        <dbReference type="ARBA" id="ARBA00012438"/>
    </source>
</evidence>
<evidence type="ECO:0000256" key="12">
    <source>
        <dbReference type="PROSITE-ProRule" id="PRU00169"/>
    </source>
</evidence>
<dbReference type="SUPFAM" id="SSF46689">
    <property type="entry name" value="Homeodomain-like"/>
    <property type="match status" value="1"/>
</dbReference>
<dbReference type="Gene3D" id="3.40.50.2300">
    <property type="match status" value="1"/>
</dbReference>
<evidence type="ECO:0000259" key="15">
    <source>
        <dbReference type="PROSITE" id="PS50109"/>
    </source>
</evidence>
<dbReference type="InterPro" id="IPR013783">
    <property type="entry name" value="Ig-like_fold"/>
</dbReference>
<dbReference type="FunFam" id="2.60.40.10:FF:000791">
    <property type="entry name" value="Two-component system sensor histidine kinase/response regulator"/>
    <property type="match status" value="1"/>
</dbReference>
<keyword evidence="11" id="KW-0804">Transcription</keyword>
<dbReference type="GO" id="GO:0003700">
    <property type="term" value="F:DNA-binding transcription factor activity"/>
    <property type="evidence" value="ECO:0007669"/>
    <property type="project" value="InterPro"/>
</dbReference>
<feature type="domain" description="Response regulatory" evidence="16">
    <location>
        <begin position="1093"/>
        <end position="1209"/>
    </location>
</feature>
<evidence type="ECO:0000256" key="1">
    <source>
        <dbReference type="ARBA" id="ARBA00000085"/>
    </source>
</evidence>
<evidence type="ECO:0000313" key="18">
    <source>
        <dbReference type="Proteomes" id="UP000076923"/>
    </source>
</evidence>
<evidence type="ECO:0000256" key="6">
    <source>
        <dbReference type="ARBA" id="ARBA00022777"/>
    </source>
</evidence>
<keyword evidence="9" id="KW-0805">Transcription regulation</keyword>
<evidence type="ECO:0000256" key="3">
    <source>
        <dbReference type="ARBA" id="ARBA00022553"/>
    </source>
</evidence>
<dbReference type="Pfam" id="PF00512">
    <property type="entry name" value="HisKA"/>
    <property type="match status" value="1"/>
</dbReference>
<dbReference type="Pfam" id="PF00072">
    <property type="entry name" value="Response_reg"/>
    <property type="match status" value="1"/>
</dbReference>
<dbReference type="Pfam" id="PF07494">
    <property type="entry name" value="Reg_prop"/>
    <property type="match status" value="5"/>
</dbReference>
<dbReference type="CDD" id="cd00082">
    <property type="entry name" value="HisKA"/>
    <property type="match status" value="1"/>
</dbReference>
<dbReference type="InterPro" id="IPR036097">
    <property type="entry name" value="HisK_dim/P_sf"/>
</dbReference>
<dbReference type="InterPro" id="IPR011123">
    <property type="entry name" value="Y_Y_Y"/>
</dbReference>
<dbReference type="InterPro" id="IPR036890">
    <property type="entry name" value="HATPase_C_sf"/>
</dbReference>
<evidence type="ECO:0000256" key="4">
    <source>
        <dbReference type="ARBA" id="ARBA00022679"/>
    </source>
</evidence>
<dbReference type="InterPro" id="IPR005467">
    <property type="entry name" value="His_kinase_dom"/>
</dbReference>
<dbReference type="EC" id="2.7.13.3" evidence="2"/>
<comment type="caution">
    <text evidence="17">The sequence shown here is derived from an EMBL/GenBank/DDBJ whole genome shotgun (WGS) entry which is preliminary data.</text>
</comment>
<dbReference type="Gene3D" id="3.30.565.10">
    <property type="entry name" value="Histidine kinase-like ATPase, C-terminal domain"/>
    <property type="match status" value="1"/>
</dbReference>
<keyword evidence="8" id="KW-0902">Two-component regulatory system</keyword>
<keyword evidence="3 12" id="KW-0597">Phosphoprotein</keyword>
<dbReference type="GO" id="GO:0043565">
    <property type="term" value="F:sequence-specific DNA binding"/>
    <property type="evidence" value="ECO:0007669"/>
    <property type="project" value="InterPro"/>
</dbReference>
<gene>
    <name evidence="17" type="ORF">LPB303_12050</name>
</gene>
<comment type="catalytic activity">
    <reaction evidence="1">
        <text>ATP + protein L-histidine = ADP + protein N-phospho-L-histidine.</text>
        <dbReference type="EC" id="2.7.13.3"/>
    </reaction>
</comment>
<dbReference type="Pfam" id="PF02518">
    <property type="entry name" value="HATPase_c"/>
    <property type="match status" value="1"/>
</dbReference>
<dbReference type="Pfam" id="PF12833">
    <property type="entry name" value="HTH_18"/>
    <property type="match status" value="1"/>
</dbReference>
<dbReference type="PANTHER" id="PTHR43547:SF2">
    <property type="entry name" value="HYBRID SIGNAL TRANSDUCTION HISTIDINE KINASE C"/>
    <property type="match status" value="1"/>
</dbReference>
<proteinExistence type="predicted"/>
<dbReference type="SUPFAM" id="SSF52172">
    <property type="entry name" value="CheY-like"/>
    <property type="match status" value="1"/>
</dbReference>
<dbReference type="SMART" id="SM00448">
    <property type="entry name" value="REC"/>
    <property type="match status" value="1"/>
</dbReference>
<reference evidence="17 18" key="1">
    <citation type="submission" date="2016-02" db="EMBL/GenBank/DDBJ databases">
        <title>Draft genome sequence of Polaribacter atrinae KACC17473.</title>
        <authorList>
            <person name="Shin S.-K."/>
            <person name="Yi H."/>
        </authorList>
    </citation>
    <scope>NUCLEOTIDE SEQUENCE [LARGE SCALE GENOMIC DNA]</scope>
    <source>
        <strain evidence="17 18">KACC 17473</strain>
    </source>
</reference>
<evidence type="ECO:0000256" key="5">
    <source>
        <dbReference type="ARBA" id="ARBA00022741"/>
    </source>
</evidence>
<dbReference type="PRINTS" id="PR00344">
    <property type="entry name" value="BCTRLSENSOR"/>
</dbReference>
<keyword evidence="10" id="KW-0238">DNA-binding</keyword>
<dbReference type="PANTHER" id="PTHR43547">
    <property type="entry name" value="TWO-COMPONENT HISTIDINE KINASE"/>
    <property type="match status" value="1"/>
</dbReference>
<dbReference type="CDD" id="cd17574">
    <property type="entry name" value="REC_OmpR"/>
    <property type="match status" value="1"/>
</dbReference>
<keyword evidence="7" id="KW-0067">ATP-binding</keyword>
<dbReference type="PROSITE" id="PS50109">
    <property type="entry name" value="HIS_KIN"/>
    <property type="match status" value="1"/>
</dbReference>
<evidence type="ECO:0000259" key="14">
    <source>
        <dbReference type="PROSITE" id="PS01124"/>
    </source>
</evidence>
<dbReference type="GO" id="GO:0005524">
    <property type="term" value="F:ATP binding"/>
    <property type="evidence" value="ECO:0007669"/>
    <property type="project" value="UniProtKB-KW"/>
</dbReference>
<dbReference type="GO" id="GO:0000155">
    <property type="term" value="F:phosphorelay sensor kinase activity"/>
    <property type="evidence" value="ECO:0007669"/>
    <property type="project" value="InterPro"/>
</dbReference>
<dbReference type="Proteomes" id="UP000076923">
    <property type="component" value="Unassembled WGS sequence"/>
</dbReference>
<keyword evidence="13" id="KW-1133">Transmembrane helix</keyword>
<dbReference type="InterPro" id="IPR011110">
    <property type="entry name" value="Reg_prop"/>
</dbReference>
<dbReference type="Gene3D" id="1.10.10.60">
    <property type="entry name" value="Homeodomain-like"/>
    <property type="match status" value="1"/>
</dbReference>
<keyword evidence="6" id="KW-0418">Kinase</keyword>
<dbReference type="SUPFAM" id="SSF63829">
    <property type="entry name" value="Calcium-dependent phosphotriesterase"/>
    <property type="match status" value="2"/>
</dbReference>
<evidence type="ECO:0000259" key="16">
    <source>
        <dbReference type="PROSITE" id="PS50110"/>
    </source>
</evidence>
<dbReference type="Gene3D" id="1.10.287.130">
    <property type="match status" value="1"/>
</dbReference>
<evidence type="ECO:0000313" key="17">
    <source>
        <dbReference type="EMBL" id="OAD44377.1"/>
    </source>
</evidence>
<dbReference type="PROSITE" id="PS50110">
    <property type="entry name" value="RESPONSE_REGULATORY"/>
    <property type="match status" value="1"/>
</dbReference>
<dbReference type="SMART" id="SM00387">
    <property type="entry name" value="HATPase_c"/>
    <property type="match status" value="1"/>
</dbReference>
<evidence type="ECO:0000256" key="10">
    <source>
        <dbReference type="ARBA" id="ARBA00023125"/>
    </source>
</evidence>
<dbReference type="InterPro" id="IPR018060">
    <property type="entry name" value="HTH_AraC"/>
</dbReference>
<dbReference type="SUPFAM" id="SSF55874">
    <property type="entry name" value="ATPase domain of HSP90 chaperone/DNA topoisomerase II/histidine kinase"/>
    <property type="match status" value="1"/>
</dbReference>
<evidence type="ECO:0000256" key="13">
    <source>
        <dbReference type="SAM" id="Phobius"/>
    </source>
</evidence>
<evidence type="ECO:0000256" key="9">
    <source>
        <dbReference type="ARBA" id="ARBA00023015"/>
    </source>
</evidence>
<dbReference type="STRING" id="1333662.LPB303_12050"/>
<dbReference type="InterPro" id="IPR004358">
    <property type="entry name" value="Sig_transdc_His_kin-like_C"/>
</dbReference>
<dbReference type="OrthoDB" id="358279at2"/>
<feature type="transmembrane region" description="Helical" evidence="13">
    <location>
        <begin position="782"/>
        <end position="802"/>
    </location>
</feature>
<feature type="modified residue" description="4-aspartylphosphate" evidence="12">
    <location>
        <position position="1142"/>
    </location>
</feature>
<dbReference type="InterPro" id="IPR003594">
    <property type="entry name" value="HATPase_dom"/>
</dbReference>
<dbReference type="InterPro" id="IPR015943">
    <property type="entry name" value="WD40/YVTN_repeat-like_dom_sf"/>
</dbReference>